<dbReference type="Gene3D" id="2.60.40.1180">
    <property type="entry name" value="Golgi alpha-mannosidase II"/>
    <property type="match status" value="2"/>
</dbReference>
<organism evidence="14 15">
    <name type="scientific">Salvia divinorum</name>
    <name type="common">Maria pastora</name>
    <name type="synonym">Diviner's sage</name>
    <dbReference type="NCBI Taxonomy" id="28513"/>
    <lineage>
        <taxon>Eukaryota</taxon>
        <taxon>Viridiplantae</taxon>
        <taxon>Streptophyta</taxon>
        <taxon>Embryophyta</taxon>
        <taxon>Tracheophyta</taxon>
        <taxon>Spermatophyta</taxon>
        <taxon>Magnoliopsida</taxon>
        <taxon>eudicotyledons</taxon>
        <taxon>Gunneridae</taxon>
        <taxon>Pentapetalae</taxon>
        <taxon>asterids</taxon>
        <taxon>lamiids</taxon>
        <taxon>Lamiales</taxon>
        <taxon>Lamiaceae</taxon>
        <taxon>Nepetoideae</taxon>
        <taxon>Mentheae</taxon>
        <taxon>Salviinae</taxon>
        <taxon>Salvia</taxon>
        <taxon>Salvia subgen. Calosphace</taxon>
    </lineage>
</organism>
<evidence type="ECO:0000256" key="2">
    <source>
        <dbReference type="ARBA" id="ARBA00007806"/>
    </source>
</evidence>
<dbReference type="Gene3D" id="2.60.40.1760">
    <property type="entry name" value="glycosyl hydrolase (family 31)"/>
    <property type="match status" value="1"/>
</dbReference>
<evidence type="ECO:0000256" key="10">
    <source>
        <dbReference type="SAM" id="SignalP"/>
    </source>
</evidence>
<dbReference type="PROSITE" id="PS00129">
    <property type="entry name" value="GLYCOSYL_HYDROL_F31_1"/>
    <property type="match status" value="1"/>
</dbReference>
<dbReference type="CDD" id="cd14752">
    <property type="entry name" value="GH31_N"/>
    <property type="match status" value="1"/>
</dbReference>
<comment type="catalytic activity">
    <reaction evidence="1">
        <text>Hydrolysis of terminal, non-reducing (1-&gt;4)-linked alpha-D-glucose residues with release of alpha-D-glucose.</text>
        <dbReference type="EC" id="3.2.1.20"/>
    </reaction>
</comment>
<evidence type="ECO:0000256" key="1">
    <source>
        <dbReference type="ARBA" id="ARBA00001657"/>
    </source>
</evidence>
<reference evidence="14 15" key="1">
    <citation type="submission" date="2024-06" db="EMBL/GenBank/DDBJ databases">
        <title>A chromosome level genome sequence of Diviner's sage (Salvia divinorum).</title>
        <authorList>
            <person name="Ford S.A."/>
            <person name="Ro D.-K."/>
            <person name="Ness R.W."/>
            <person name="Phillips M.A."/>
        </authorList>
    </citation>
    <scope>NUCLEOTIDE SEQUENCE [LARGE SCALE GENOMIC DNA]</scope>
    <source>
        <strain evidence="14">SAF-2024a</strain>
        <tissue evidence="14">Leaf</tissue>
    </source>
</reference>
<dbReference type="SUPFAM" id="SSF51011">
    <property type="entry name" value="Glycosyl hydrolase domain"/>
    <property type="match status" value="1"/>
</dbReference>
<feature type="domain" description="Glycoside hydrolase family 31 TIM barrel" evidence="11">
    <location>
        <begin position="289"/>
        <end position="637"/>
    </location>
</feature>
<accession>A0ABD1G2S9</accession>
<feature type="domain" description="Glycoside hydrolase family 31 N-terminal" evidence="12">
    <location>
        <begin position="76"/>
        <end position="246"/>
    </location>
</feature>
<keyword evidence="6" id="KW-0325">Glycoprotein</keyword>
<dbReference type="Gene3D" id="3.20.20.80">
    <property type="entry name" value="Glycosidases"/>
    <property type="match status" value="1"/>
</dbReference>
<dbReference type="InterPro" id="IPR025887">
    <property type="entry name" value="Glyco_hydro_31_N_dom"/>
</dbReference>
<gene>
    <name evidence="14" type="ORF">AAHA92_27161</name>
</gene>
<sequence length="831" mass="91900">MIKPNSITLQFLYVCFLILFTSSIKADDQEVIANGYRVQSVNADSSGKSLKAILELIDGNDSSNYGPDIPLLFLTASFETKDRLRVTITDANATRWEIPDDILPRPARLDNHSAPHSTGVLSDPCSDLTFALVSTTPFGFIVGRNSGDALFNATPANNSPSTYLVFKDQYLQLSSSLPPQDGSNLYGIGEHTKGSFKLQPDLTLTLWNADIGSVNTDLNLYGAHPFYMDVRPNGTTHGVSLLNSNGMDVVYSGDRITYKVIGGILDLYFFAGPTPELVMQQYTELIGRPAPMPYWSFGFHQCRYGYKDVHDVEGVVAGYKNANIPLEAMWTDIDYMDKYKDFTLDPVNFPADLMKKFVDELHKNGQKYIVIVDPGIAIDESYEIYQRGLKADIYINRDGVPYEGQVWPGKTYFPDFLNPAAGEFWTNEIKIFQDLLPVDGLWIDMNELSNFITSSASNSSLDNPPYKINNGGGRRPVGDRTIPATALHYGNVTEYNVHNMYGFLESKATHSSLANVTGKRPFVLTRSTFVGTGKYSAHWTGDNAASWNDLKYTIPSILNTGLFGIPMVGADICGFMRDTNEELCRRWIQLGAFYPFSRDHSDKSSGRQELYLWESVAASARGVLGLRYRLLPYIYTLMYEASTKGVPIARPLFFSYPADANTYGNSAQFLLGASVLVSPVLACWNRARSRQGGYVQLDAPAESINVHVSGGSIIAMQGEAMTTEAARATAFHLLVVIGESGNSSGQVFLDDGVIIESRVLNGVYALSQNWTVGSATILGLRKNSTQGCDQLHADSNGFVKLELSNLTFPIGKEFKIQTNPCQQKRFKRLRV</sequence>
<dbReference type="InterPro" id="IPR017853">
    <property type="entry name" value="GH"/>
</dbReference>
<dbReference type="PANTHER" id="PTHR22762:SF133">
    <property type="entry name" value="P-TYPE DOMAIN-CONTAINING PROTEIN"/>
    <property type="match status" value="1"/>
</dbReference>
<dbReference type="GO" id="GO:0004558">
    <property type="term" value="F:alpha-1,4-glucosidase activity"/>
    <property type="evidence" value="ECO:0007669"/>
    <property type="project" value="UniProtKB-EC"/>
</dbReference>
<dbReference type="FunFam" id="3.20.20.80:FF:000016">
    <property type="entry name" value="Maltase-glucoamylase, intestinal"/>
    <property type="match status" value="1"/>
</dbReference>
<evidence type="ECO:0000259" key="12">
    <source>
        <dbReference type="Pfam" id="PF13802"/>
    </source>
</evidence>
<dbReference type="InterPro" id="IPR030459">
    <property type="entry name" value="Glyco_hydro_31_CS"/>
</dbReference>
<dbReference type="InterPro" id="IPR030458">
    <property type="entry name" value="Glyco_hydro_31_AS"/>
</dbReference>
<dbReference type="Pfam" id="PF13802">
    <property type="entry name" value="Gal_mutarotas_2"/>
    <property type="match status" value="1"/>
</dbReference>
<dbReference type="EMBL" id="JBEAFC010000010">
    <property type="protein sequence ID" value="KAL1538409.1"/>
    <property type="molecule type" value="Genomic_DNA"/>
</dbReference>
<feature type="domain" description="Glycosyl hydrolase family 31 C-terminal" evidence="13">
    <location>
        <begin position="645"/>
        <end position="714"/>
    </location>
</feature>
<dbReference type="CDD" id="cd06602">
    <property type="entry name" value="GH31_MGAM_SI_GAA"/>
    <property type="match status" value="1"/>
</dbReference>
<comment type="caution">
    <text evidence="14">The sequence shown here is derived from an EMBL/GenBank/DDBJ whole genome shotgun (WGS) entry which is preliminary data.</text>
</comment>
<dbReference type="Pfam" id="PF01055">
    <property type="entry name" value="Glyco_hydro_31_2nd"/>
    <property type="match status" value="1"/>
</dbReference>
<feature type="chain" id="PRO_5044820100" description="alpha-glucosidase" evidence="10">
    <location>
        <begin position="27"/>
        <end position="831"/>
    </location>
</feature>
<dbReference type="PROSITE" id="PS00707">
    <property type="entry name" value="GLYCOSYL_HYDROL_F31_2"/>
    <property type="match status" value="1"/>
</dbReference>
<dbReference type="EC" id="3.2.1.20" evidence="3"/>
<evidence type="ECO:0000256" key="4">
    <source>
        <dbReference type="ARBA" id="ARBA00022729"/>
    </source>
</evidence>
<dbReference type="SUPFAM" id="SSF74650">
    <property type="entry name" value="Galactose mutarotase-like"/>
    <property type="match status" value="1"/>
</dbReference>
<dbReference type="Proteomes" id="UP001567538">
    <property type="component" value="Unassembled WGS sequence"/>
</dbReference>
<keyword evidence="7 9" id="KW-0326">Glycosidase</keyword>
<dbReference type="InterPro" id="IPR048395">
    <property type="entry name" value="Glyco_hydro_31_C"/>
</dbReference>
<evidence type="ECO:0000259" key="13">
    <source>
        <dbReference type="Pfam" id="PF21365"/>
    </source>
</evidence>
<evidence type="ECO:0000313" key="15">
    <source>
        <dbReference type="Proteomes" id="UP001567538"/>
    </source>
</evidence>
<comment type="similarity">
    <text evidence="2 9">Belongs to the glycosyl hydrolase 31 family.</text>
</comment>
<protein>
    <recommendedName>
        <fullName evidence="3">alpha-glucosidase</fullName>
        <ecNumber evidence="3">3.2.1.20</ecNumber>
    </recommendedName>
    <alternativeName>
        <fullName evidence="8">Maltase</fullName>
    </alternativeName>
</protein>
<dbReference type="InterPro" id="IPR011013">
    <property type="entry name" value="Gal_mutarotase_sf_dom"/>
</dbReference>
<evidence type="ECO:0000259" key="11">
    <source>
        <dbReference type="Pfam" id="PF01055"/>
    </source>
</evidence>
<evidence type="ECO:0000256" key="6">
    <source>
        <dbReference type="ARBA" id="ARBA00023180"/>
    </source>
</evidence>
<keyword evidence="15" id="KW-1185">Reference proteome</keyword>
<dbReference type="InterPro" id="IPR013780">
    <property type="entry name" value="Glyco_hydro_b"/>
</dbReference>
<feature type="signal peptide" evidence="10">
    <location>
        <begin position="1"/>
        <end position="26"/>
    </location>
</feature>
<dbReference type="Pfam" id="PF21365">
    <property type="entry name" value="Glyco_hydro_31_3rd"/>
    <property type="match status" value="1"/>
</dbReference>
<dbReference type="PANTHER" id="PTHR22762">
    <property type="entry name" value="ALPHA-GLUCOSIDASE"/>
    <property type="match status" value="1"/>
</dbReference>
<evidence type="ECO:0000256" key="9">
    <source>
        <dbReference type="RuleBase" id="RU361185"/>
    </source>
</evidence>
<evidence type="ECO:0000313" key="14">
    <source>
        <dbReference type="EMBL" id="KAL1538409.1"/>
    </source>
</evidence>
<dbReference type="InterPro" id="IPR000322">
    <property type="entry name" value="Glyco_hydro_31_TIM"/>
</dbReference>
<name>A0ABD1G2S9_SALDI</name>
<proteinExistence type="inferred from homology"/>
<dbReference type="SUPFAM" id="SSF51445">
    <property type="entry name" value="(Trans)glycosidases"/>
    <property type="match status" value="1"/>
</dbReference>
<keyword evidence="4 10" id="KW-0732">Signal</keyword>
<evidence type="ECO:0000256" key="3">
    <source>
        <dbReference type="ARBA" id="ARBA00012741"/>
    </source>
</evidence>
<keyword evidence="5 9" id="KW-0378">Hydrolase</keyword>
<dbReference type="AlphaFoldDB" id="A0ABD1G2S9"/>
<evidence type="ECO:0000256" key="8">
    <source>
        <dbReference type="ARBA" id="ARBA00041343"/>
    </source>
</evidence>
<evidence type="ECO:0000256" key="5">
    <source>
        <dbReference type="ARBA" id="ARBA00022801"/>
    </source>
</evidence>
<evidence type="ECO:0000256" key="7">
    <source>
        <dbReference type="ARBA" id="ARBA00023295"/>
    </source>
</evidence>